<evidence type="ECO:0000313" key="3">
    <source>
        <dbReference type="EMBL" id="CAF0839232.1"/>
    </source>
</evidence>
<evidence type="ECO:0000313" key="5">
    <source>
        <dbReference type="Proteomes" id="UP000663854"/>
    </source>
</evidence>
<dbReference type="EMBL" id="CAJNOL010000117">
    <property type="protein sequence ID" value="CAF0859631.1"/>
    <property type="molecule type" value="Genomic_DNA"/>
</dbReference>
<reference evidence="3" key="1">
    <citation type="submission" date="2021-02" db="EMBL/GenBank/DDBJ databases">
        <authorList>
            <person name="Nowell W R."/>
        </authorList>
    </citation>
    <scope>NUCLEOTIDE SEQUENCE</scope>
</reference>
<feature type="region of interest" description="Disordered" evidence="2">
    <location>
        <begin position="129"/>
        <end position="159"/>
    </location>
</feature>
<organism evidence="3 5">
    <name type="scientific">Rotaria sordida</name>
    <dbReference type="NCBI Taxonomy" id="392033"/>
    <lineage>
        <taxon>Eukaryota</taxon>
        <taxon>Metazoa</taxon>
        <taxon>Spiralia</taxon>
        <taxon>Gnathifera</taxon>
        <taxon>Rotifera</taxon>
        <taxon>Eurotatoria</taxon>
        <taxon>Bdelloidea</taxon>
        <taxon>Philodinida</taxon>
        <taxon>Philodinidae</taxon>
        <taxon>Rotaria</taxon>
    </lineage>
</organism>
<feature type="coiled-coil region" evidence="1">
    <location>
        <begin position="234"/>
        <end position="275"/>
    </location>
</feature>
<feature type="coiled-coil region" evidence="1">
    <location>
        <begin position="480"/>
        <end position="598"/>
    </location>
</feature>
<keyword evidence="6" id="KW-1185">Reference proteome</keyword>
<dbReference type="Proteomes" id="UP000663870">
    <property type="component" value="Unassembled WGS sequence"/>
</dbReference>
<evidence type="ECO:0000256" key="1">
    <source>
        <dbReference type="SAM" id="Coils"/>
    </source>
</evidence>
<dbReference type="InterPro" id="IPR026652">
    <property type="entry name" value="CEP128"/>
</dbReference>
<gene>
    <name evidence="4" type="ORF">JXQ802_LOCUS7116</name>
    <name evidence="3" type="ORF">PYM288_LOCUS6482</name>
</gene>
<feature type="coiled-coil region" evidence="1">
    <location>
        <begin position="20"/>
        <end position="47"/>
    </location>
</feature>
<evidence type="ECO:0000256" key="2">
    <source>
        <dbReference type="SAM" id="MobiDB-lite"/>
    </source>
</evidence>
<feature type="compositionally biased region" description="Low complexity" evidence="2">
    <location>
        <begin position="86"/>
        <end position="102"/>
    </location>
</feature>
<dbReference type="Proteomes" id="UP000663854">
    <property type="component" value="Unassembled WGS sequence"/>
</dbReference>
<dbReference type="PANTHER" id="PTHR46657">
    <property type="entry name" value="CENTROSOMAL PROTEIN OF 128 KDA"/>
    <property type="match status" value="1"/>
</dbReference>
<evidence type="ECO:0000313" key="4">
    <source>
        <dbReference type="EMBL" id="CAF0859631.1"/>
    </source>
</evidence>
<accession>A0A813VLJ9</accession>
<comment type="caution">
    <text evidence="3">The sequence shown here is derived from an EMBL/GenBank/DDBJ whole genome shotgun (WGS) entry which is preliminary data.</text>
</comment>
<sequence length="965" mass="114152">MNSSSKRQLPNVNSESTEKIRHLNTALINTENNLRHAQQNFELLKQIQQPASTSLLDTFRNNASTNDGLLSTSDSHYDQEQTTIGSRRTTTSSSNHQRSNSNKGVRFNDDVIGRSLHNFNNELQSLSNEHGRLKHEISKTTSTKHQQQKESLDLNDSDDGDINDSFLSKQDPLVEEIVQSRLDRRLQEIEREIKRDKDQQPQGDIRVLINELQSQRNLTTPIHNEEDKILQARLLLAESNKQMYESQLQNTRRQLEESEINKSLLAQQVAQLKDQLIRTDLGRDKQRDEELSLSVNRRRRTEQDRLQLENDYLIQQQMMLSKSTTLNEMVTFKKELEKSERQREQLSDHLQVLTKKCDDKERVVAKILLELKEITENCDTYEQQNTKLQRDLTLALEKLEEMTQEAERYAQEALNTQKQLAESEQQREELKIQAQETIKQWKAKVKKLEKDVDRHKFGSTQMLERNEQLVKDTENIKTHNLTLREQITRLETDLNDANTKYNRLEEHFKRNENDLVQIRSNRSTQEAEIATLKSSVNELESQLSIYRQRYSQIDKEKQNIQQLLQEEINHRNNIDSKLKQAEQDIDTLNVSRSQLQQHIIESENERMDFVQKIKEIEFERDSLSIQYHSISKTFNDEKTKFQTKLASNESDYEEMKRKLETVKMEYLRSMKTFQVDYKNKIETLKLQLSDEKARIGIFQRHEIEHKKDIERLQEKATKYEDEATQAQYTIETISRELKEKSRLIDELESKLIKLTVDTTNEKNEIIKKEKDFQNSLHTVYNDIIYCTECLSNDSEEPFIIDSPTSSRDDIETWLSKVKARLAWLKQELEIRQQQENKVRHDLNSALLDSDADRKYFAAELAKREVIIDDLSREKYNYQDFERESSDKLKLLKNQLVKVEGHSLKELERTKQLQVIEMQIEYEKRRALTEDEKDRINERYRQFQTMIDSVKQELHTAKVQLSTKTL</sequence>
<feature type="coiled-coil region" evidence="1">
    <location>
        <begin position="329"/>
        <end position="451"/>
    </location>
</feature>
<dbReference type="GO" id="GO:0000922">
    <property type="term" value="C:spindle pole"/>
    <property type="evidence" value="ECO:0007669"/>
    <property type="project" value="TreeGrafter"/>
</dbReference>
<dbReference type="GO" id="GO:0005814">
    <property type="term" value="C:centriole"/>
    <property type="evidence" value="ECO:0007669"/>
    <property type="project" value="TreeGrafter"/>
</dbReference>
<dbReference type="PANTHER" id="PTHR46657:SF1">
    <property type="entry name" value="CENTROSOMAL PROTEIN OF 128 KDA"/>
    <property type="match status" value="1"/>
</dbReference>
<protein>
    <submittedName>
        <fullName evidence="3">Uncharacterized protein</fullName>
    </submittedName>
</protein>
<keyword evidence="1" id="KW-0175">Coiled coil</keyword>
<proteinExistence type="predicted"/>
<feature type="compositionally biased region" description="Polar residues" evidence="2">
    <location>
        <begin position="66"/>
        <end position="85"/>
    </location>
</feature>
<name>A0A813VLJ9_9BILA</name>
<dbReference type="EMBL" id="CAJNOH010000072">
    <property type="protein sequence ID" value="CAF0839232.1"/>
    <property type="molecule type" value="Genomic_DNA"/>
</dbReference>
<feature type="coiled-coil region" evidence="1">
    <location>
        <begin position="645"/>
        <end position="764"/>
    </location>
</feature>
<feature type="compositionally biased region" description="Basic and acidic residues" evidence="2">
    <location>
        <begin position="129"/>
        <end position="138"/>
    </location>
</feature>
<feature type="region of interest" description="Disordered" evidence="2">
    <location>
        <begin position="66"/>
        <end position="107"/>
    </location>
</feature>
<dbReference type="AlphaFoldDB" id="A0A813VLJ9"/>
<evidence type="ECO:0000313" key="6">
    <source>
        <dbReference type="Proteomes" id="UP000663870"/>
    </source>
</evidence>